<feature type="non-terminal residue" evidence="1">
    <location>
        <position position="1"/>
    </location>
</feature>
<proteinExistence type="predicted"/>
<comment type="caution">
    <text evidence="1">The sequence shown here is derived from an EMBL/GenBank/DDBJ whole genome shotgun (WGS) entry which is preliminary data.</text>
</comment>
<evidence type="ECO:0000313" key="1">
    <source>
        <dbReference type="EMBL" id="KTF07650.1"/>
    </source>
</evidence>
<gene>
    <name evidence="1" type="ORF">MGSAQ_000854</name>
</gene>
<sequence length="59" mass="6747">HAVKSIQRKLRAQGIDDKSWANVYAYLADNKASNSRYGQAMHYVSNIRSYLESIKTQTV</sequence>
<name>A0A1B6NW41_9ZZZZ</name>
<protein>
    <submittedName>
        <fullName evidence="1">Lytic transglycosylase catalytic subunit</fullName>
    </submittedName>
</protein>
<dbReference type="AlphaFoldDB" id="A0A1B6NW41"/>
<accession>A0A1B6NW41</accession>
<dbReference type="EMBL" id="AYSL01000414">
    <property type="protein sequence ID" value="KTF07650.1"/>
    <property type="molecule type" value="Genomic_DNA"/>
</dbReference>
<reference evidence="1" key="1">
    <citation type="submission" date="2013-11" db="EMBL/GenBank/DDBJ databases">
        <title>Microbial diversity, functional groups and degradation webs in Northern and Southern Mediterranean and Red Sea marine crude oil polluted sites.</title>
        <authorList>
            <person name="Daffonchio D."/>
            <person name="Mapelli F."/>
            <person name="Ferrer M."/>
            <person name="Richter M."/>
            <person name="Cherif A."/>
            <person name="Malkawi H.I."/>
            <person name="Yakimov M.M."/>
            <person name="Abdel-Fattah Y.R."/>
            <person name="Blaghen M."/>
            <person name="Golyshin P.N."/>
            <person name="Kalogerakis N."/>
            <person name="Boon N."/>
            <person name="Magagnini M."/>
            <person name="Fava F."/>
        </authorList>
    </citation>
    <scope>NUCLEOTIDE SEQUENCE</scope>
</reference>
<organism evidence="1">
    <name type="scientific">marine sediment metagenome</name>
    <dbReference type="NCBI Taxonomy" id="412755"/>
    <lineage>
        <taxon>unclassified sequences</taxon>
        <taxon>metagenomes</taxon>
        <taxon>ecological metagenomes</taxon>
    </lineage>
</organism>